<name>A0A833RXI9_9HYME</name>
<evidence type="ECO:0000313" key="1">
    <source>
        <dbReference type="EMBL" id="KAF3430494.1"/>
    </source>
</evidence>
<comment type="caution">
    <text evidence="1">The sequence shown here is derived from an EMBL/GenBank/DDBJ whole genome shotgun (WGS) entry which is preliminary data.</text>
</comment>
<proteinExistence type="predicted"/>
<dbReference type="AlphaFoldDB" id="A0A833RXI9"/>
<accession>A0A833RXI9</accession>
<gene>
    <name evidence="1" type="ORF">E2986_13916</name>
</gene>
<dbReference type="Proteomes" id="UP000655588">
    <property type="component" value="Unassembled WGS sequence"/>
</dbReference>
<reference evidence="1" key="1">
    <citation type="submission" date="2019-11" db="EMBL/GenBank/DDBJ databases">
        <title>The nuclear and mitochondrial genomes of Frieseomelitta varia - a highly eusocial stingless bee (Meliponini) with a permanently sterile worker caste.</title>
        <authorList>
            <person name="Freitas F.C.P."/>
            <person name="Lourenco A.P."/>
            <person name="Nunes F.M.F."/>
            <person name="Paschoal A.R."/>
            <person name="Abreu F.C.P."/>
            <person name="Barbin F.O."/>
            <person name="Bataglia L."/>
            <person name="Cardoso-Junior C.A.M."/>
            <person name="Cervoni M.S."/>
            <person name="Silva S.R."/>
            <person name="Dalarmi F."/>
            <person name="Del Lama M.A."/>
            <person name="Depintor T.S."/>
            <person name="Ferreira K.M."/>
            <person name="Goria P.S."/>
            <person name="Jaskot M.C."/>
            <person name="Lago D.C."/>
            <person name="Luna-Lucena D."/>
            <person name="Moda L.M."/>
            <person name="Nascimento L."/>
            <person name="Pedrino M."/>
            <person name="Rabico F.O."/>
            <person name="Sanches F.C."/>
            <person name="Santos D.E."/>
            <person name="Santos C.G."/>
            <person name="Vieira J."/>
            <person name="Lopes T.F."/>
            <person name="Barchuk A.R."/>
            <person name="Hartfelder K."/>
            <person name="Simoes Z.L.P."/>
            <person name="Bitondi M.M.G."/>
            <person name="Pinheiro D.G."/>
        </authorList>
    </citation>
    <scope>NUCLEOTIDE SEQUENCE</scope>
    <source>
        <strain evidence="1">USP_RPSP 00005682</strain>
        <tissue evidence="1">Whole individual</tissue>
    </source>
</reference>
<dbReference type="EMBL" id="WNWW01000043">
    <property type="protein sequence ID" value="KAF3430494.1"/>
    <property type="molecule type" value="Genomic_DNA"/>
</dbReference>
<sequence>MNLVSYLLHISVLKVDNTLPAVQPSTKPYVKGRDSYLKLPIYAIQRYRKYSEKLECFEADQFLNKKRVVNSGTYLPFGIESRKCMKGIAWLLGGHIAL</sequence>
<organism evidence="1 2">
    <name type="scientific">Frieseomelitta varia</name>
    <dbReference type="NCBI Taxonomy" id="561572"/>
    <lineage>
        <taxon>Eukaryota</taxon>
        <taxon>Metazoa</taxon>
        <taxon>Ecdysozoa</taxon>
        <taxon>Arthropoda</taxon>
        <taxon>Hexapoda</taxon>
        <taxon>Insecta</taxon>
        <taxon>Pterygota</taxon>
        <taxon>Neoptera</taxon>
        <taxon>Endopterygota</taxon>
        <taxon>Hymenoptera</taxon>
        <taxon>Apocrita</taxon>
        <taxon>Aculeata</taxon>
        <taxon>Apoidea</taxon>
        <taxon>Anthophila</taxon>
        <taxon>Apidae</taxon>
        <taxon>Frieseomelitta</taxon>
    </lineage>
</organism>
<protein>
    <submittedName>
        <fullName evidence="1">Uncharacterized protein</fullName>
    </submittedName>
</protein>
<keyword evidence="2" id="KW-1185">Reference proteome</keyword>
<evidence type="ECO:0000313" key="2">
    <source>
        <dbReference type="Proteomes" id="UP000655588"/>
    </source>
</evidence>